<keyword evidence="1" id="KW-1133">Transmembrane helix</keyword>
<evidence type="ECO:0008006" key="4">
    <source>
        <dbReference type="Google" id="ProtNLM"/>
    </source>
</evidence>
<feature type="transmembrane region" description="Helical" evidence="1">
    <location>
        <begin position="39"/>
        <end position="64"/>
    </location>
</feature>
<accession>B3R9L2</accession>
<dbReference type="AlphaFoldDB" id="B3R9L2"/>
<keyword evidence="1" id="KW-0472">Membrane</keyword>
<evidence type="ECO:0000313" key="2">
    <source>
        <dbReference type="EMBL" id="CAQ71587.1"/>
    </source>
</evidence>
<evidence type="ECO:0000313" key="3">
    <source>
        <dbReference type="Proteomes" id="UP000001692"/>
    </source>
</evidence>
<reference evidence="2 3" key="1">
    <citation type="journal article" date="2008" name="Genome Res.">
        <title>Genome sequence of the beta-rhizobium Cupriavidus taiwanensis and comparative genomics of rhizobia.</title>
        <authorList>
            <person name="Amadou C."/>
            <person name="Pascal G."/>
            <person name="Mangenot S."/>
            <person name="Glew M."/>
            <person name="Bontemps C."/>
            <person name="Capela D."/>
            <person name="Carrere S."/>
            <person name="Cruveiller S."/>
            <person name="Dossat C."/>
            <person name="Lajus A."/>
            <person name="Marchetti M."/>
            <person name="Poinsot V."/>
            <person name="Rouy Z."/>
            <person name="Servin B."/>
            <person name="Saad M."/>
            <person name="Schenowitz C."/>
            <person name="Barbe V."/>
            <person name="Batut J."/>
            <person name="Medigue C."/>
            <person name="Masson-Boivin C."/>
        </authorList>
    </citation>
    <scope>NUCLEOTIDE SEQUENCE [LARGE SCALE GENOMIC DNA]</scope>
    <source>
        <strain evidence="3">DSM 17343 / BCRC 17206 / CCUG 44338 / CIP 107171 / LMG 19424 / R1</strain>
    </source>
</reference>
<keyword evidence="1" id="KW-0812">Transmembrane</keyword>
<dbReference type="Proteomes" id="UP000001692">
    <property type="component" value="Chromosome 2"/>
</dbReference>
<dbReference type="HOGENOM" id="CLU_2179463_0_0_4"/>
<name>B3R9L2_CUPTR</name>
<evidence type="ECO:0000256" key="1">
    <source>
        <dbReference type="SAM" id="Phobius"/>
    </source>
</evidence>
<sequence length="109" mass="13035">MCVSKVNKNYWQYVKESTKGMLTAWGRINWYWDAVVEGFLSAIFVALLLLLPFFFWLSPLVALLTRASDRRDARQLAKQQEEFLRRRRSIWSFRMNDSVVERTRKEIQG</sequence>
<keyword evidence="3" id="KW-1185">Reference proteome</keyword>
<organism evidence="2 3">
    <name type="scientific">Cupriavidus taiwanensis (strain DSM 17343 / BCRC 17206 / CCUG 44338 / CIP 107171 / LMG 19424 / R1)</name>
    <name type="common">Ralstonia taiwanensis (strain LMG 19424)</name>
    <dbReference type="NCBI Taxonomy" id="977880"/>
    <lineage>
        <taxon>Bacteria</taxon>
        <taxon>Pseudomonadati</taxon>
        <taxon>Pseudomonadota</taxon>
        <taxon>Betaproteobacteria</taxon>
        <taxon>Burkholderiales</taxon>
        <taxon>Burkholderiaceae</taxon>
        <taxon>Cupriavidus</taxon>
    </lineage>
</organism>
<dbReference type="KEGG" id="cti:RALTA_B0976"/>
<gene>
    <name evidence="2" type="ordered locus">RALTA_B0976</name>
</gene>
<proteinExistence type="predicted"/>
<dbReference type="EMBL" id="CU633750">
    <property type="protein sequence ID" value="CAQ71587.1"/>
    <property type="molecule type" value="Genomic_DNA"/>
</dbReference>
<protein>
    <recommendedName>
        <fullName evidence="4">Transmembrane protein</fullName>
    </recommendedName>
</protein>